<dbReference type="RefSeq" id="WP_177190164.1">
    <property type="nucleotide sequence ID" value="NZ_FORU01000005.1"/>
</dbReference>
<dbReference type="GO" id="GO:0006950">
    <property type="term" value="P:response to stress"/>
    <property type="evidence" value="ECO:0007669"/>
    <property type="project" value="UniProtKB-ARBA"/>
</dbReference>
<dbReference type="Proteomes" id="UP000243887">
    <property type="component" value="Unassembled WGS sequence"/>
</dbReference>
<keyword evidence="7" id="KW-0472">Membrane</keyword>
<dbReference type="STRING" id="1150112.SAMN04487893_10522"/>
<dbReference type="InterPro" id="IPR000566">
    <property type="entry name" value="Lipocln_cytosolic_FA-bd_dom"/>
</dbReference>
<comment type="function">
    <text evidence="11">Involved in the storage or transport of lipids necessary for membrane maintenance under stressful conditions. Displays a binding preference for lysophospholipids.</text>
</comment>
<evidence type="ECO:0000256" key="1">
    <source>
        <dbReference type="ARBA" id="ARBA00004442"/>
    </source>
</evidence>
<evidence type="ECO:0000313" key="16">
    <source>
        <dbReference type="EMBL" id="SFJ27889.1"/>
    </source>
</evidence>
<dbReference type="PANTHER" id="PTHR10612:SF34">
    <property type="entry name" value="APOLIPOPROTEIN D"/>
    <property type="match status" value="1"/>
</dbReference>
<gene>
    <name evidence="16" type="ORF">SAMN04487893_10522</name>
</gene>
<keyword evidence="8 14" id="KW-0564">Palmitate</keyword>
<dbReference type="PIRSF" id="PIRSF036893">
    <property type="entry name" value="Lipocalin_ApoD"/>
    <property type="match status" value="1"/>
</dbReference>
<evidence type="ECO:0000256" key="11">
    <source>
        <dbReference type="ARBA" id="ARBA00057024"/>
    </source>
</evidence>
<name>A0A1I3Q2F2_9FLAO</name>
<evidence type="ECO:0000256" key="2">
    <source>
        <dbReference type="ARBA" id="ARBA00004635"/>
    </source>
</evidence>
<evidence type="ECO:0000313" key="17">
    <source>
        <dbReference type="Proteomes" id="UP000243887"/>
    </source>
</evidence>
<evidence type="ECO:0000256" key="8">
    <source>
        <dbReference type="ARBA" id="ARBA00023139"/>
    </source>
</evidence>
<dbReference type="InterPro" id="IPR022271">
    <property type="entry name" value="Lipocalin_ApoD"/>
</dbReference>
<evidence type="ECO:0000256" key="9">
    <source>
        <dbReference type="ARBA" id="ARBA00023237"/>
    </source>
</evidence>
<feature type="lipid moiety-binding region" description="S-diacylglycerol cysteine" evidence="14">
    <location>
        <position position="27"/>
    </location>
</feature>
<dbReference type="Pfam" id="PF08212">
    <property type="entry name" value="Lipocalin_2"/>
    <property type="match status" value="1"/>
</dbReference>
<dbReference type="InterPro" id="IPR047202">
    <property type="entry name" value="Lipocalin_Blc-like_dom"/>
</dbReference>
<keyword evidence="6" id="KW-0446">Lipid-binding</keyword>
<dbReference type="CDD" id="cd19438">
    <property type="entry name" value="lipocalin_Blc-like"/>
    <property type="match status" value="1"/>
</dbReference>
<feature type="chain" id="PRO_5017106937" description="Outer membrane lipoprotein Blc" evidence="13">
    <location>
        <begin position="28"/>
        <end position="181"/>
    </location>
</feature>
<dbReference type="SUPFAM" id="SSF50814">
    <property type="entry name" value="Lipocalins"/>
    <property type="match status" value="1"/>
</dbReference>
<keyword evidence="10 14" id="KW-0449">Lipoprotein</keyword>
<dbReference type="Gene3D" id="2.40.128.20">
    <property type="match status" value="1"/>
</dbReference>
<evidence type="ECO:0000256" key="7">
    <source>
        <dbReference type="ARBA" id="ARBA00023136"/>
    </source>
</evidence>
<evidence type="ECO:0000259" key="15">
    <source>
        <dbReference type="Pfam" id="PF08212"/>
    </source>
</evidence>
<keyword evidence="9" id="KW-0998">Cell outer membrane</keyword>
<dbReference type="GO" id="GO:0008289">
    <property type="term" value="F:lipid binding"/>
    <property type="evidence" value="ECO:0007669"/>
    <property type="project" value="UniProtKB-KW"/>
</dbReference>
<protein>
    <recommendedName>
        <fullName evidence="12">Outer membrane lipoprotein Blc</fullName>
    </recommendedName>
</protein>
<dbReference type="FunFam" id="2.40.128.20:FF:000002">
    <property type="entry name" value="Outer membrane lipoprotein Blc"/>
    <property type="match status" value="1"/>
</dbReference>
<evidence type="ECO:0000256" key="12">
    <source>
        <dbReference type="ARBA" id="ARBA00071217"/>
    </source>
</evidence>
<keyword evidence="17" id="KW-1185">Reference proteome</keyword>
<evidence type="ECO:0000256" key="10">
    <source>
        <dbReference type="ARBA" id="ARBA00023288"/>
    </source>
</evidence>
<feature type="domain" description="Lipocalin/cytosolic fatty-acid binding" evidence="15">
    <location>
        <begin position="40"/>
        <end position="180"/>
    </location>
</feature>
<evidence type="ECO:0000256" key="6">
    <source>
        <dbReference type="ARBA" id="ARBA00023121"/>
    </source>
</evidence>
<dbReference type="PRINTS" id="PR01171">
    <property type="entry name" value="BCTLIPOCALIN"/>
</dbReference>
<evidence type="ECO:0000256" key="5">
    <source>
        <dbReference type="ARBA" id="ARBA00022729"/>
    </source>
</evidence>
<feature type="signal peptide" evidence="13">
    <location>
        <begin position="1"/>
        <end position="27"/>
    </location>
</feature>
<reference evidence="17" key="1">
    <citation type="submission" date="2016-10" db="EMBL/GenBank/DDBJ databases">
        <authorList>
            <person name="Varghese N."/>
            <person name="Submissions S."/>
        </authorList>
    </citation>
    <scope>NUCLEOTIDE SEQUENCE [LARGE SCALE GENOMIC DNA]</scope>
    <source>
        <strain evidence="17">DSM 26542</strain>
    </source>
</reference>
<dbReference type="AlphaFoldDB" id="A0A1I3Q2F2"/>
<evidence type="ECO:0000256" key="3">
    <source>
        <dbReference type="ARBA" id="ARBA00006889"/>
    </source>
</evidence>
<evidence type="ECO:0000256" key="14">
    <source>
        <dbReference type="PIRSR" id="PIRSR036893-52"/>
    </source>
</evidence>
<dbReference type="EMBL" id="FORU01000005">
    <property type="protein sequence ID" value="SFJ27889.1"/>
    <property type="molecule type" value="Genomic_DNA"/>
</dbReference>
<dbReference type="PANTHER" id="PTHR10612">
    <property type="entry name" value="APOLIPOPROTEIN D"/>
    <property type="match status" value="1"/>
</dbReference>
<keyword evidence="5 13" id="KW-0732">Signal</keyword>
<comment type="similarity">
    <text evidence="3 13">Belongs to the calycin superfamily. Lipocalin family.</text>
</comment>
<evidence type="ECO:0000256" key="4">
    <source>
        <dbReference type="ARBA" id="ARBA00011738"/>
    </source>
</evidence>
<organism evidence="16 17">
    <name type="scientific">Myroides guanonis</name>
    <dbReference type="NCBI Taxonomy" id="1150112"/>
    <lineage>
        <taxon>Bacteria</taxon>
        <taxon>Pseudomonadati</taxon>
        <taxon>Bacteroidota</taxon>
        <taxon>Flavobacteriia</taxon>
        <taxon>Flavobacteriales</taxon>
        <taxon>Flavobacteriaceae</taxon>
        <taxon>Myroides</taxon>
    </lineage>
</organism>
<proteinExistence type="inferred from homology"/>
<sequence length="181" mass="20898">MKKIIRKGRLRAFSLLLGLCIMLFSNCQTIPSTAKAVHDFDVDRYLGTWYEIARIDFKYEKDLSYTTATYSKNEDGSIAVLNRGYNKVKDEWKEAEGKAKFVDKTDEAKLKVSFFGPFYAGYNVVALDAEYKYALVAGKNLDYLWILSREKEIPESVKQNYLNVARGIGYDVSRLLWIKQQ</sequence>
<comment type="subunit">
    <text evidence="4">Homodimer.</text>
</comment>
<dbReference type="InterPro" id="IPR002446">
    <property type="entry name" value="Lipocalin_bac"/>
</dbReference>
<dbReference type="PROSITE" id="PS00213">
    <property type="entry name" value="LIPOCALIN"/>
    <property type="match status" value="1"/>
</dbReference>
<dbReference type="GO" id="GO:0009279">
    <property type="term" value="C:cell outer membrane"/>
    <property type="evidence" value="ECO:0007669"/>
    <property type="project" value="UniProtKB-SubCell"/>
</dbReference>
<evidence type="ECO:0000256" key="13">
    <source>
        <dbReference type="PIRNR" id="PIRNR036893"/>
    </source>
</evidence>
<dbReference type="InterPro" id="IPR012674">
    <property type="entry name" value="Calycin"/>
</dbReference>
<comment type="subcellular location">
    <subcellularLocation>
        <location evidence="1">Cell outer membrane</location>
    </subcellularLocation>
    <subcellularLocation>
        <location evidence="2">Membrane</location>
        <topology evidence="2">Lipid-anchor</topology>
    </subcellularLocation>
</comment>
<accession>A0A1I3Q2F2</accession>
<feature type="lipid moiety-binding region" description="N-palmitoyl cysteine" evidence="14">
    <location>
        <position position="27"/>
    </location>
</feature>
<dbReference type="InterPro" id="IPR022272">
    <property type="entry name" value="Lipocalin_CS"/>
</dbReference>